<dbReference type="EMBL" id="VJZL01000015">
    <property type="protein sequence ID" value="TRX09225.1"/>
    <property type="molecule type" value="Genomic_DNA"/>
</dbReference>
<dbReference type="InterPro" id="IPR050682">
    <property type="entry name" value="ModA/WtpA"/>
</dbReference>
<proteinExistence type="inferred from homology"/>
<dbReference type="FunFam" id="3.40.190.10:FF:000035">
    <property type="entry name" value="Molybdate ABC transporter substrate-binding protein"/>
    <property type="match status" value="1"/>
</dbReference>
<dbReference type="SUPFAM" id="SSF53850">
    <property type="entry name" value="Periplasmic binding protein-like II"/>
    <property type="match status" value="1"/>
</dbReference>
<evidence type="ECO:0000313" key="11">
    <source>
        <dbReference type="Proteomes" id="UP000318669"/>
    </source>
</evidence>
<gene>
    <name evidence="9" type="primary">modA</name>
    <name evidence="9" type="ORF">FNW11_09805</name>
    <name evidence="8" type="ORF">FNW12_11270</name>
</gene>
<keyword evidence="10" id="KW-1185">Reference proteome</keyword>
<dbReference type="CDD" id="cd13539">
    <property type="entry name" value="PBP2_AvModA"/>
    <property type="match status" value="1"/>
</dbReference>
<organism evidence="9 11">
    <name type="scientific">Flavobacterium gawalongense</name>
    <dbReference type="NCBI Taxonomy" id="2594432"/>
    <lineage>
        <taxon>Bacteria</taxon>
        <taxon>Pseudomonadati</taxon>
        <taxon>Bacteroidota</taxon>
        <taxon>Flavobacteriia</taxon>
        <taxon>Flavobacteriales</taxon>
        <taxon>Flavobacteriaceae</taxon>
        <taxon>Flavobacterium</taxon>
    </lineage>
</organism>
<dbReference type="PANTHER" id="PTHR30632">
    <property type="entry name" value="MOLYBDATE-BINDING PERIPLASMIC PROTEIN"/>
    <property type="match status" value="1"/>
</dbReference>
<dbReference type="AlphaFoldDB" id="A0A553BLV3"/>
<evidence type="ECO:0000313" key="10">
    <source>
        <dbReference type="Proteomes" id="UP000318528"/>
    </source>
</evidence>
<comment type="similarity">
    <text evidence="1">Belongs to the bacterial solute-binding protein ModA family.</text>
</comment>
<reference evidence="10 11" key="1">
    <citation type="submission" date="2019-07" db="EMBL/GenBank/DDBJ databases">
        <title>Novel species of Flavobacterium.</title>
        <authorList>
            <person name="Liu Q."/>
            <person name="Xin Y.-H."/>
        </authorList>
    </citation>
    <scope>NUCLEOTIDE SEQUENCE [LARGE SCALE GENOMIC DNA]</scope>
    <source>
        <strain evidence="8 10">GSP39</strain>
        <strain evidence="9 11">GSR22</strain>
    </source>
</reference>
<evidence type="ECO:0000256" key="7">
    <source>
        <dbReference type="SAM" id="SignalP"/>
    </source>
</evidence>
<dbReference type="GO" id="GO:0015689">
    <property type="term" value="P:molybdate ion transport"/>
    <property type="evidence" value="ECO:0007669"/>
    <property type="project" value="InterPro"/>
</dbReference>
<feature type="chain" id="PRO_5022212032" evidence="7">
    <location>
        <begin position="25"/>
        <end position="257"/>
    </location>
</feature>
<dbReference type="GO" id="GO:0030973">
    <property type="term" value="F:molybdate ion binding"/>
    <property type="evidence" value="ECO:0007669"/>
    <property type="project" value="InterPro"/>
</dbReference>
<evidence type="ECO:0000256" key="6">
    <source>
        <dbReference type="PIRSR" id="PIRSR004846-1"/>
    </source>
</evidence>
<evidence type="ECO:0000313" key="9">
    <source>
        <dbReference type="EMBL" id="TRX09225.1"/>
    </source>
</evidence>
<dbReference type="Pfam" id="PF13531">
    <property type="entry name" value="SBP_bac_11"/>
    <property type="match status" value="1"/>
</dbReference>
<sequence length="257" mass="28725">MKINKLLFLTALVLLLFTFNSIRAQQKITVVAASDLKFALDSIINVYQQRNPDKEVQVTYGSSGKFFEQIQNGAPFDVFFSADKSYPQKLKEKGFTSSDVKIYGIGKIVIWSKKIDPNTFKINSLSLPQLNKIAIANPDHAPYGEKAVESMKYYKVYEKVKNKLVFGENIAQTAQFVQLGTADIGIIALSLALSPNMKKEGGKYYIIPEKSHKPLEQGYVILKKAASNSSAVKFYNFMATPTAIAILTHFGFTQKKK</sequence>
<dbReference type="Proteomes" id="UP000318669">
    <property type="component" value="Unassembled WGS sequence"/>
</dbReference>
<dbReference type="PANTHER" id="PTHR30632:SF14">
    <property type="entry name" value="TUNGSTATE_MOLYBDATE_CHROMATE-BINDING PROTEIN MODA"/>
    <property type="match status" value="1"/>
</dbReference>
<accession>A0A553BLV3</accession>
<dbReference type="NCBIfam" id="TIGR01256">
    <property type="entry name" value="modA"/>
    <property type="match status" value="1"/>
</dbReference>
<dbReference type="InterPro" id="IPR005950">
    <property type="entry name" value="ModA"/>
</dbReference>
<keyword evidence="3 6" id="KW-0479">Metal-binding</keyword>
<evidence type="ECO:0000256" key="1">
    <source>
        <dbReference type="ARBA" id="ARBA00009175"/>
    </source>
</evidence>
<protein>
    <submittedName>
        <fullName evidence="9">Molybdate ABC transporter substrate-binding protein</fullName>
    </submittedName>
</protein>
<dbReference type="GO" id="GO:0046872">
    <property type="term" value="F:metal ion binding"/>
    <property type="evidence" value="ECO:0007669"/>
    <property type="project" value="UniProtKB-KW"/>
</dbReference>
<keyword evidence="4 7" id="KW-0732">Signal</keyword>
<dbReference type="EMBL" id="VJZN01000018">
    <property type="protein sequence ID" value="TRX05237.1"/>
    <property type="molecule type" value="Genomic_DNA"/>
</dbReference>
<dbReference type="GO" id="GO:1901359">
    <property type="term" value="F:tungstate binding"/>
    <property type="evidence" value="ECO:0007669"/>
    <property type="project" value="UniProtKB-ARBA"/>
</dbReference>
<dbReference type="Proteomes" id="UP000318528">
    <property type="component" value="Unassembled WGS sequence"/>
</dbReference>
<dbReference type="OrthoDB" id="9785015at2"/>
<feature type="binding site" evidence="6">
    <location>
        <position position="63"/>
    </location>
    <ligand>
        <name>molybdate</name>
        <dbReference type="ChEBI" id="CHEBI:36264"/>
    </ligand>
</feature>
<evidence type="ECO:0000256" key="2">
    <source>
        <dbReference type="ARBA" id="ARBA00022505"/>
    </source>
</evidence>
<keyword evidence="2 6" id="KW-0500">Molybdenum</keyword>
<feature type="binding site" evidence="6">
    <location>
        <position position="170"/>
    </location>
    <ligand>
        <name>molybdate</name>
        <dbReference type="ChEBI" id="CHEBI:36264"/>
    </ligand>
</feature>
<comment type="caution">
    <text evidence="9">The sequence shown here is derived from an EMBL/GenBank/DDBJ whole genome shotgun (WGS) entry which is preliminary data.</text>
</comment>
<evidence type="ECO:0000256" key="3">
    <source>
        <dbReference type="ARBA" id="ARBA00022723"/>
    </source>
</evidence>
<feature type="signal peptide" evidence="7">
    <location>
        <begin position="1"/>
        <end position="24"/>
    </location>
</feature>
<dbReference type="RefSeq" id="WP_143387571.1">
    <property type="nucleotide sequence ID" value="NZ_VJZL01000015.1"/>
</dbReference>
<dbReference type="Gene3D" id="3.40.190.10">
    <property type="entry name" value="Periplasmic binding protein-like II"/>
    <property type="match status" value="2"/>
</dbReference>
<evidence type="ECO:0000313" key="8">
    <source>
        <dbReference type="EMBL" id="TRX05237.1"/>
    </source>
</evidence>
<evidence type="ECO:0000256" key="4">
    <source>
        <dbReference type="ARBA" id="ARBA00022729"/>
    </source>
</evidence>
<evidence type="ECO:0000256" key="5">
    <source>
        <dbReference type="ARBA" id="ARBA00062515"/>
    </source>
</evidence>
<comment type="subunit">
    <text evidence="5">The complex is composed of two ATP-binding proteins (ModC), two transmembrane proteins (ModB) and a solute-binding protein (ModA).</text>
</comment>
<dbReference type="PIRSF" id="PIRSF004846">
    <property type="entry name" value="ModA"/>
    <property type="match status" value="1"/>
</dbReference>
<name>A0A553BLV3_9FLAO</name>
<dbReference type="InterPro" id="IPR044084">
    <property type="entry name" value="AvModA-like_subst-bd"/>
</dbReference>